<keyword evidence="6" id="KW-1185">Reference proteome</keyword>
<keyword evidence="2 3" id="KW-0378">Hydrolase</keyword>
<proteinExistence type="inferred from homology"/>
<evidence type="ECO:0000256" key="2">
    <source>
        <dbReference type="ARBA" id="ARBA00022801"/>
    </source>
</evidence>
<accession>A0AAD7MAG7</accession>
<protein>
    <recommendedName>
        <fullName evidence="3">Carboxylic ester hydrolase</fullName>
        <ecNumber evidence="3">3.1.1.-</ecNumber>
    </recommendedName>
</protein>
<reference evidence="5" key="1">
    <citation type="submission" date="2023-03" db="EMBL/GenBank/DDBJ databases">
        <title>Massive genome expansion in bonnet fungi (Mycena s.s.) driven by repeated elements and novel gene families across ecological guilds.</title>
        <authorList>
            <consortium name="Lawrence Berkeley National Laboratory"/>
            <person name="Harder C.B."/>
            <person name="Miyauchi S."/>
            <person name="Viragh M."/>
            <person name="Kuo A."/>
            <person name="Thoen E."/>
            <person name="Andreopoulos B."/>
            <person name="Lu D."/>
            <person name="Skrede I."/>
            <person name="Drula E."/>
            <person name="Henrissat B."/>
            <person name="Morin E."/>
            <person name="Kohler A."/>
            <person name="Barry K."/>
            <person name="LaButti K."/>
            <person name="Morin E."/>
            <person name="Salamov A."/>
            <person name="Lipzen A."/>
            <person name="Mereny Z."/>
            <person name="Hegedus B."/>
            <person name="Baldrian P."/>
            <person name="Stursova M."/>
            <person name="Weitz H."/>
            <person name="Taylor A."/>
            <person name="Grigoriev I.V."/>
            <person name="Nagy L.G."/>
            <person name="Martin F."/>
            <person name="Kauserud H."/>
        </authorList>
    </citation>
    <scope>NUCLEOTIDE SEQUENCE</scope>
    <source>
        <strain evidence="5">CBHHK067</strain>
    </source>
</reference>
<name>A0AAD7MAG7_MYCRO</name>
<dbReference type="FunFam" id="3.40.50.1820:FF:000263">
    <property type="entry name" value="Carboxylic ester hydrolase"/>
    <property type="match status" value="1"/>
</dbReference>
<dbReference type="SUPFAM" id="SSF53474">
    <property type="entry name" value="alpha/beta-Hydrolases"/>
    <property type="match status" value="1"/>
</dbReference>
<dbReference type="InterPro" id="IPR019819">
    <property type="entry name" value="Carboxylesterase_B_CS"/>
</dbReference>
<comment type="similarity">
    <text evidence="1 3">Belongs to the type-B carboxylesterase/lipase family.</text>
</comment>
<dbReference type="InterPro" id="IPR019826">
    <property type="entry name" value="Carboxylesterase_B_AS"/>
</dbReference>
<sequence>MSSLRRCIFILSFLAVAHSLALNIWQSFELPLQVARLDGFPWHPTTGLDAPRVLISQGTVIGSVLRVASAPQPVEAFRGIPYALPPVGNRRFRPAVSLGASHETIHATEFGARCPGKQLVQLPGGDGRESEDCLTLNVFRPKLQAGYDSEKLPVALYIHGGAFNRGTAAMHDTASMVAWSERPFVAVSFNYRIGALGFLPSNLSHEEGILNLGLKDQFMVMEWVQENIDKFGGDPNQVTLFGLSAGAHSIGHHVMNLRETGPLFHRVIIESGAPTSRAVRPYDAAIHETQFSEFIEEAGCANVPSATVFPCLRTQPEKTITDAQSAVFSRYNPSLRWAFQPVIDREIIPRRPIDAWASGEWNKVPIMTGFSHNEGTNYVPASMSEPEQFTEFFRVLVPRLSESDLNTIAELYPDPSTHPDSAYVDSRDLAAIQVGPQFKRVEAAYAQYAYICPVRQTANLAAPNQAAPVYLYHWALNQTVKGGANHGDHLWYQTMDAAVQDYSEAQKEVAWALHAYWTSFITTGNPNSIRGRAADRAEWVKYNTKDPRVLVFGEGNDERAGGNDVGVAATMKRDEWSSKECDFWWNKTVLSEM</sequence>
<dbReference type="InterPro" id="IPR029058">
    <property type="entry name" value="AB_hydrolase_fold"/>
</dbReference>
<feature type="signal peptide" evidence="3">
    <location>
        <begin position="1"/>
        <end position="19"/>
    </location>
</feature>
<evidence type="ECO:0000259" key="4">
    <source>
        <dbReference type="Pfam" id="PF00135"/>
    </source>
</evidence>
<comment type="caution">
    <text evidence="5">The sequence shown here is derived from an EMBL/GenBank/DDBJ whole genome shotgun (WGS) entry which is preliminary data.</text>
</comment>
<dbReference type="Proteomes" id="UP001221757">
    <property type="component" value="Unassembled WGS sequence"/>
</dbReference>
<dbReference type="PROSITE" id="PS00941">
    <property type="entry name" value="CARBOXYLESTERASE_B_2"/>
    <property type="match status" value="1"/>
</dbReference>
<dbReference type="PROSITE" id="PS00122">
    <property type="entry name" value="CARBOXYLESTERASE_B_1"/>
    <property type="match status" value="1"/>
</dbReference>
<feature type="domain" description="Carboxylesterase type B" evidence="4">
    <location>
        <begin position="50"/>
        <end position="557"/>
    </location>
</feature>
<keyword evidence="3" id="KW-0732">Signal</keyword>
<dbReference type="AlphaFoldDB" id="A0AAD7MAG7"/>
<evidence type="ECO:0000256" key="1">
    <source>
        <dbReference type="ARBA" id="ARBA00005964"/>
    </source>
</evidence>
<dbReference type="GO" id="GO:0016787">
    <property type="term" value="F:hydrolase activity"/>
    <property type="evidence" value="ECO:0007669"/>
    <property type="project" value="UniProtKB-KW"/>
</dbReference>
<evidence type="ECO:0000313" key="6">
    <source>
        <dbReference type="Proteomes" id="UP001221757"/>
    </source>
</evidence>
<feature type="chain" id="PRO_5041779646" description="Carboxylic ester hydrolase" evidence="3">
    <location>
        <begin position="20"/>
        <end position="593"/>
    </location>
</feature>
<organism evidence="5 6">
    <name type="scientific">Mycena rosella</name>
    <name type="common">Pink bonnet</name>
    <name type="synonym">Agaricus rosellus</name>
    <dbReference type="NCBI Taxonomy" id="1033263"/>
    <lineage>
        <taxon>Eukaryota</taxon>
        <taxon>Fungi</taxon>
        <taxon>Dikarya</taxon>
        <taxon>Basidiomycota</taxon>
        <taxon>Agaricomycotina</taxon>
        <taxon>Agaricomycetes</taxon>
        <taxon>Agaricomycetidae</taxon>
        <taxon>Agaricales</taxon>
        <taxon>Marasmiineae</taxon>
        <taxon>Mycenaceae</taxon>
        <taxon>Mycena</taxon>
    </lineage>
</organism>
<dbReference type="Gene3D" id="3.40.50.1820">
    <property type="entry name" value="alpha/beta hydrolase"/>
    <property type="match status" value="1"/>
</dbReference>
<dbReference type="EMBL" id="JARKIE010000005">
    <property type="protein sequence ID" value="KAJ7707792.1"/>
    <property type="molecule type" value="Genomic_DNA"/>
</dbReference>
<dbReference type="EC" id="3.1.1.-" evidence="3"/>
<gene>
    <name evidence="5" type="ORF">B0H17DRAFT_1034045</name>
</gene>
<dbReference type="Pfam" id="PF00135">
    <property type="entry name" value="COesterase"/>
    <property type="match status" value="1"/>
</dbReference>
<dbReference type="PANTHER" id="PTHR11559">
    <property type="entry name" value="CARBOXYLESTERASE"/>
    <property type="match status" value="1"/>
</dbReference>
<dbReference type="InterPro" id="IPR050309">
    <property type="entry name" value="Type-B_Carboxylest/Lipase"/>
</dbReference>
<evidence type="ECO:0000256" key="3">
    <source>
        <dbReference type="RuleBase" id="RU361235"/>
    </source>
</evidence>
<evidence type="ECO:0000313" key="5">
    <source>
        <dbReference type="EMBL" id="KAJ7707792.1"/>
    </source>
</evidence>
<dbReference type="InterPro" id="IPR002018">
    <property type="entry name" value="CarbesteraseB"/>
</dbReference>